<dbReference type="OrthoDB" id="9808398at2"/>
<dbReference type="InterPro" id="IPR029058">
    <property type="entry name" value="AB_hydrolase_fold"/>
</dbReference>
<reference evidence="2 3" key="1">
    <citation type="submission" date="2019-03" db="EMBL/GenBank/DDBJ databases">
        <title>Ruegeria lutea sp. nov., a novel strain, isolated from marine sediment, the Masan Bay, South Korea.</title>
        <authorList>
            <person name="Kim J."/>
            <person name="Kim D.-Y."/>
            <person name="Lee S.-S."/>
        </authorList>
    </citation>
    <scope>NUCLEOTIDE SEQUENCE [LARGE SCALE GENOMIC DNA]</scope>
    <source>
        <strain evidence="2 3">318-1</strain>
    </source>
</reference>
<dbReference type="PANTHER" id="PTHR43798">
    <property type="entry name" value="MONOACYLGLYCEROL LIPASE"/>
    <property type="match status" value="1"/>
</dbReference>
<feature type="domain" description="AB hydrolase-1" evidence="1">
    <location>
        <begin position="81"/>
        <end position="312"/>
    </location>
</feature>
<evidence type="ECO:0000313" key="2">
    <source>
        <dbReference type="EMBL" id="TDK50816.1"/>
    </source>
</evidence>
<dbReference type="Gene3D" id="3.40.50.1820">
    <property type="entry name" value="alpha/beta hydrolase"/>
    <property type="match status" value="1"/>
</dbReference>
<dbReference type="Proteomes" id="UP000295301">
    <property type="component" value="Unassembled WGS sequence"/>
</dbReference>
<dbReference type="GO" id="GO:0016787">
    <property type="term" value="F:hydrolase activity"/>
    <property type="evidence" value="ECO:0007669"/>
    <property type="project" value="UniProtKB-KW"/>
</dbReference>
<dbReference type="AlphaFoldDB" id="A0A4R5VEI8"/>
<protein>
    <submittedName>
        <fullName evidence="2">Alpha/beta fold hydrolase</fullName>
    </submittedName>
</protein>
<proteinExistence type="predicted"/>
<organism evidence="2 3">
    <name type="scientific">Antarcticimicrobium luteum</name>
    <dbReference type="NCBI Taxonomy" id="2547397"/>
    <lineage>
        <taxon>Bacteria</taxon>
        <taxon>Pseudomonadati</taxon>
        <taxon>Pseudomonadota</taxon>
        <taxon>Alphaproteobacteria</taxon>
        <taxon>Rhodobacterales</taxon>
        <taxon>Paracoccaceae</taxon>
        <taxon>Antarcticimicrobium</taxon>
    </lineage>
</organism>
<evidence type="ECO:0000259" key="1">
    <source>
        <dbReference type="Pfam" id="PF12697"/>
    </source>
</evidence>
<keyword evidence="2" id="KW-0378">Hydrolase</keyword>
<dbReference type="InterPro" id="IPR050266">
    <property type="entry name" value="AB_hydrolase_sf"/>
</dbReference>
<comment type="caution">
    <text evidence="2">The sequence shown here is derived from an EMBL/GenBank/DDBJ whole genome shotgun (WGS) entry which is preliminary data.</text>
</comment>
<evidence type="ECO:0000313" key="3">
    <source>
        <dbReference type="Proteomes" id="UP000295301"/>
    </source>
</evidence>
<dbReference type="RefSeq" id="WP_133358708.1">
    <property type="nucleotide sequence ID" value="NZ_SMUV01000053.1"/>
</dbReference>
<accession>A0A4R5VEI8</accession>
<dbReference type="EMBL" id="SMUV01000053">
    <property type="protein sequence ID" value="TDK50816.1"/>
    <property type="molecule type" value="Genomic_DNA"/>
</dbReference>
<dbReference type="SUPFAM" id="SSF53474">
    <property type="entry name" value="alpha/beta-Hydrolases"/>
    <property type="match status" value="1"/>
</dbReference>
<dbReference type="InterPro" id="IPR000073">
    <property type="entry name" value="AB_hydrolase_1"/>
</dbReference>
<dbReference type="Pfam" id="PF12697">
    <property type="entry name" value="Abhydrolase_6"/>
    <property type="match status" value="1"/>
</dbReference>
<sequence>MFAGLAFTLPRIALLGAAAYLAVAGGLILSQWPGRDLSGNGLQFPEREGEIAAPAPQHYTARDGTRLAYRLFPGPEGAPLVVLIHGSGAHGLYYAGLAGRLSDHATVLLPDLRGHGASHVAAPDVSHIGQLEEDIADLARAHLAEGQAFVVAGHSSGGGLAIRYAGGAQTPRPDGAMLLAPFLKYDAPIMRENSGGWAHPMTRRIIGLSMLNAVGIRALNGLTAIEFNLPQALKGELTGAYSFRLNASYAPRSDYLKDISVLPSFLLIAGDADEAFRADRYEAAMAPANAGGSYHLIPAVSHLGLIDAGVTARLMGGYLDHLR</sequence>
<keyword evidence="3" id="KW-1185">Reference proteome</keyword>
<gene>
    <name evidence="2" type="ORF">E1832_05380</name>
</gene>
<name>A0A4R5VEI8_9RHOB</name>